<dbReference type="InterPro" id="IPR002213">
    <property type="entry name" value="UDP_glucos_trans"/>
</dbReference>
<protein>
    <recommendedName>
        <fullName evidence="3">Glycosyltransferase N-terminal domain-containing protein</fullName>
    </recommendedName>
</protein>
<dbReference type="PANTHER" id="PTHR48045">
    <property type="entry name" value="UDP-GLYCOSYLTRANSFERASE 72B1"/>
    <property type="match status" value="1"/>
</dbReference>
<feature type="domain" description="Glycosyltransferase N-terminal" evidence="3">
    <location>
        <begin position="9"/>
        <end position="71"/>
    </location>
</feature>
<dbReference type="Gene3D" id="3.40.50.2000">
    <property type="entry name" value="Glycogen Phosphorylase B"/>
    <property type="match status" value="2"/>
</dbReference>
<reference evidence="4" key="1">
    <citation type="submission" date="2024-02" db="EMBL/GenBank/DDBJ databases">
        <authorList>
            <consortium name="ELIXIR-Norway"/>
            <consortium name="Elixir Norway"/>
        </authorList>
    </citation>
    <scope>NUCLEOTIDE SEQUENCE</scope>
</reference>
<evidence type="ECO:0000256" key="2">
    <source>
        <dbReference type="ARBA" id="ARBA00022679"/>
    </source>
</evidence>
<keyword evidence="2" id="KW-0808">Transferase</keyword>
<dbReference type="InterPro" id="IPR058980">
    <property type="entry name" value="Glyco_transf_N"/>
</dbReference>
<dbReference type="SUPFAM" id="SSF53756">
    <property type="entry name" value="UDP-Glycosyltransferase/glycogen phosphorylase"/>
    <property type="match status" value="1"/>
</dbReference>
<organism evidence="4 5">
    <name type="scientific">Sphagnum troendelagicum</name>
    <dbReference type="NCBI Taxonomy" id="128251"/>
    <lineage>
        <taxon>Eukaryota</taxon>
        <taxon>Viridiplantae</taxon>
        <taxon>Streptophyta</taxon>
        <taxon>Embryophyta</taxon>
        <taxon>Bryophyta</taxon>
        <taxon>Sphagnophytina</taxon>
        <taxon>Sphagnopsida</taxon>
        <taxon>Sphagnales</taxon>
        <taxon>Sphagnaceae</taxon>
        <taxon>Sphagnum</taxon>
    </lineage>
</organism>
<name>A0ABP0UI16_9BRYO</name>
<gene>
    <name evidence="4" type="ORF">CSSPTR1EN2_LOCUS16130</name>
</gene>
<evidence type="ECO:0000259" key="3">
    <source>
        <dbReference type="Pfam" id="PF26168"/>
    </source>
</evidence>
<comment type="similarity">
    <text evidence="1">Belongs to the UDP-glycosyltransferase family.</text>
</comment>
<sequence>MAARGGAHVVAFPFPTKGHILPMVQLSKGLANHGIAITFVIATPHLASVRALVEESFEDQGQIQFVCFEIPPQFVDATFHNFLDLMRYLEQDKQEEFAGIVQQLMAPDVIASNQPSFPISHSSSGSVGSFRFSPPVCIISDMLLNWTQDTSDAFKIPRYCLYTCPARGLSLSWHGIDWLNQGLVPFPPDAQERLEIPGFPPFLPIDLPEGFKQGTANTKFHVQQLFANFEKLKEAKMVLVNTVYELESGIIAGLQKLHRILTVGPLLLSHNDKSLFKVDANENDCLHFLIQQPRSSVLYICFGTIFTLPTKQLYELAVGLEASGVRFLWVIRTPKGEDGNLAPDIATFLPEGFMERTKDRGLVYTSWAPQIQILAHPAVGGFLTHCGWNSVMESISMGVSMIAWPLWADQMLNARFCVDVLNIAIAVDKKEIVGAEEVERVVRLLMEDGTNEIVRKNVKELSKVVGQGIEPGGSSRKNLDILVEELNSMNLLKQ</sequence>
<evidence type="ECO:0000313" key="5">
    <source>
        <dbReference type="Proteomes" id="UP001497512"/>
    </source>
</evidence>
<dbReference type="EMBL" id="OZ019896">
    <property type="protein sequence ID" value="CAK9222511.1"/>
    <property type="molecule type" value="Genomic_DNA"/>
</dbReference>
<evidence type="ECO:0000313" key="4">
    <source>
        <dbReference type="EMBL" id="CAK9222511.1"/>
    </source>
</evidence>
<dbReference type="Pfam" id="PF00201">
    <property type="entry name" value="UDPGT"/>
    <property type="match status" value="1"/>
</dbReference>
<dbReference type="PANTHER" id="PTHR48045:SF20">
    <property type="entry name" value="UDP-RHAMNOSE:RHAMNOSYLTRANSFERASE 1"/>
    <property type="match status" value="1"/>
</dbReference>
<keyword evidence="5" id="KW-1185">Reference proteome</keyword>
<accession>A0ABP0UI16</accession>
<dbReference type="Proteomes" id="UP001497512">
    <property type="component" value="Chromosome 4"/>
</dbReference>
<dbReference type="CDD" id="cd03784">
    <property type="entry name" value="GT1_Gtf-like"/>
    <property type="match status" value="1"/>
</dbReference>
<evidence type="ECO:0000256" key="1">
    <source>
        <dbReference type="ARBA" id="ARBA00009995"/>
    </source>
</evidence>
<dbReference type="Pfam" id="PF26168">
    <property type="entry name" value="Glyco_transf_N"/>
    <property type="match status" value="1"/>
</dbReference>
<proteinExistence type="inferred from homology"/>